<keyword evidence="3" id="KW-0812">Transmembrane</keyword>
<keyword evidence="1" id="KW-0175">Coiled coil</keyword>
<feature type="transmembrane region" description="Helical" evidence="3">
    <location>
        <begin position="1068"/>
        <end position="1090"/>
    </location>
</feature>
<dbReference type="AlphaFoldDB" id="A0A9W7E6G8"/>
<feature type="compositionally biased region" description="Basic and acidic residues" evidence="2">
    <location>
        <begin position="1143"/>
        <end position="1162"/>
    </location>
</feature>
<feature type="compositionally biased region" description="Basic residues" evidence="2">
    <location>
        <begin position="1164"/>
        <end position="1182"/>
    </location>
</feature>
<evidence type="ECO:0008006" key="6">
    <source>
        <dbReference type="Google" id="ProtNLM"/>
    </source>
</evidence>
<keyword evidence="3" id="KW-0472">Membrane</keyword>
<evidence type="ECO:0000256" key="3">
    <source>
        <dbReference type="SAM" id="Phobius"/>
    </source>
</evidence>
<proteinExistence type="predicted"/>
<evidence type="ECO:0000256" key="1">
    <source>
        <dbReference type="SAM" id="Coils"/>
    </source>
</evidence>
<gene>
    <name evidence="4" type="ORF">TrLO_g8429</name>
</gene>
<comment type="caution">
    <text evidence="4">The sequence shown here is derived from an EMBL/GenBank/DDBJ whole genome shotgun (WGS) entry which is preliminary data.</text>
</comment>
<sequence length="1206" mass="144829">MEKLKIIMRQRFKELMGGRLRWAWEKFLRNSFEEQQIADSSHAVKIIMRQRFRELIGGKLRWAWQNWQLFVDDSRKEEILNASINNENQVKNSTLRIILRHRVKKVYLDYVKDAFAEWFALTLELRKHAEQTARNMEKLKIIMRQRFRDLMGGHLRWAWENLRENVEALKIQEHEKIKKDERLKDLVRRRFSILMNGKLHWGWKKWQLFINNSKKEELIKNNLANETQSNNKFLMVVMRHRLKTVYLTFIADTFEAWLKDTISKRDEAKRREKVALEYYEQDSKREEQIDKFIIKTYRRIELEVLRHAWKRFEFFALNKKSNAMERLSVALDKARYDEKLRGIVKRRISSMISHNMRWSWKSWERYVDNTKKAEALNMSIDNENQVNNSTLKIILRHRIKQMYLDNIKDAFVEWLALTLELRAEAEQTARDMEKLKIIMRQRFRDLMGGHLRWAWENLRENAETLKKKEHDKAQTENKLRSFVKRRLNSILHVQLRWAWKNWELYTVSVKRSEIAQKSANGESQARSKSLQFFLRNRVKQVYYFHTKAGFSQWLTVSLANKKEAEKKAREDDRLRVIVKSRIRAIVTNELRWSWTEWQRAVYELQKGALTKQRQEELEETRLKTLKIHVKHMFLSLYISNLRSAVSIWSKAIEAMRREEREREQLRLEEEKKSFAITSCMRVRFNRIYENNLRMGFNVWAKAIADRRSQEIEEEGNNKRLRLIVRSRIKSVETEGLLWAWGMWLKSMNIGDKEKGDNRAIRFFMRNRLKLMYDEFTRSAWVRWMKYVAEDKKNDEQTKREEDKIRAVVKRRIRVLTLRELRWGLVTWTKSVFEMKKEELQRAREEEEVKSNYRHLYVLVRHRIKKLYLDYLRLGFVIWLNAAHALKDEEYKSALVEGEKRENEGRRRVTMKRLLARLFANQQRTAFGNWLKYTDMVRLAMDEAMADTRKLKSLVRRRLLFLYNEALRDSFLTWFRFSEKVGQRELALGMKQETQLKAAKIIIVSINRFWRRKLSRAFGIWYRKLSEENGGMVRMARTFSRRLSQEDIFTASGKSREKGGPKGISWKKIMFALALLVALVALIAGSGGGVVGGVGVEKKKTVPWGTRGTRVRHEARGEDTVGEVEVTEDEESMTVDNGNDSDDQNEKDRVKEKEKEKEKDTVSRGRLKKRPTKTTKIKKRKGKTHDVTQKGHFAWKEPEWLERFKLA</sequence>
<protein>
    <recommendedName>
        <fullName evidence="6">Sfi1 spindle body domain-containing protein</fullName>
    </recommendedName>
</protein>
<keyword evidence="3" id="KW-1133">Transmembrane helix</keyword>
<dbReference type="Proteomes" id="UP001165122">
    <property type="component" value="Unassembled WGS sequence"/>
</dbReference>
<feature type="region of interest" description="Disordered" evidence="2">
    <location>
        <begin position="1107"/>
        <end position="1190"/>
    </location>
</feature>
<keyword evidence="5" id="KW-1185">Reference proteome</keyword>
<evidence type="ECO:0000256" key="2">
    <source>
        <dbReference type="SAM" id="MobiDB-lite"/>
    </source>
</evidence>
<feature type="compositionally biased region" description="Acidic residues" evidence="2">
    <location>
        <begin position="1119"/>
        <end position="1142"/>
    </location>
</feature>
<accession>A0A9W7E6G8</accession>
<feature type="coiled-coil region" evidence="1">
    <location>
        <begin position="458"/>
        <end position="485"/>
    </location>
</feature>
<organism evidence="4 5">
    <name type="scientific">Triparma laevis f. longispina</name>
    <dbReference type="NCBI Taxonomy" id="1714387"/>
    <lineage>
        <taxon>Eukaryota</taxon>
        <taxon>Sar</taxon>
        <taxon>Stramenopiles</taxon>
        <taxon>Ochrophyta</taxon>
        <taxon>Bolidophyceae</taxon>
        <taxon>Parmales</taxon>
        <taxon>Triparmaceae</taxon>
        <taxon>Triparma</taxon>
    </lineage>
</organism>
<reference evidence="5" key="1">
    <citation type="journal article" date="2023" name="Commun. Biol.">
        <title>Genome analysis of Parmales, the sister group of diatoms, reveals the evolutionary specialization of diatoms from phago-mixotrophs to photoautotrophs.</title>
        <authorList>
            <person name="Ban H."/>
            <person name="Sato S."/>
            <person name="Yoshikawa S."/>
            <person name="Yamada K."/>
            <person name="Nakamura Y."/>
            <person name="Ichinomiya M."/>
            <person name="Sato N."/>
            <person name="Blanc-Mathieu R."/>
            <person name="Endo H."/>
            <person name="Kuwata A."/>
            <person name="Ogata H."/>
        </authorList>
    </citation>
    <scope>NUCLEOTIDE SEQUENCE [LARGE SCALE GENOMIC DNA]</scope>
    <source>
        <strain evidence="5">NIES 3700</strain>
    </source>
</reference>
<evidence type="ECO:0000313" key="4">
    <source>
        <dbReference type="EMBL" id="GMH66905.1"/>
    </source>
</evidence>
<dbReference type="EMBL" id="BRXW01000566">
    <property type="protein sequence ID" value="GMH66905.1"/>
    <property type="molecule type" value="Genomic_DNA"/>
</dbReference>
<evidence type="ECO:0000313" key="5">
    <source>
        <dbReference type="Proteomes" id="UP001165122"/>
    </source>
</evidence>
<name>A0A9W7E6G8_9STRA</name>